<feature type="compositionally biased region" description="Acidic residues" evidence="1">
    <location>
        <begin position="10"/>
        <end position="28"/>
    </location>
</feature>
<organism evidence="2 3">
    <name type="scientific">Eutrema salsugineum</name>
    <name type="common">Saltwater cress</name>
    <name type="synonym">Sisymbrium salsugineum</name>
    <dbReference type="NCBI Taxonomy" id="72664"/>
    <lineage>
        <taxon>Eukaryota</taxon>
        <taxon>Viridiplantae</taxon>
        <taxon>Streptophyta</taxon>
        <taxon>Embryophyta</taxon>
        <taxon>Tracheophyta</taxon>
        <taxon>Spermatophyta</taxon>
        <taxon>Magnoliopsida</taxon>
        <taxon>eudicotyledons</taxon>
        <taxon>Gunneridae</taxon>
        <taxon>Pentapetalae</taxon>
        <taxon>rosids</taxon>
        <taxon>malvids</taxon>
        <taxon>Brassicales</taxon>
        <taxon>Brassicaceae</taxon>
        <taxon>Eutremeae</taxon>
        <taxon>Eutrema</taxon>
    </lineage>
</organism>
<dbReference type="EMBL" id="KI517537">
    <property type="protein sequence ID" value="ESQ38620.1"/>
    <property type="molecule type" value="Genomic_DNA"/>
</dbReference>
<dbReference type="KEGG" id="eus:EUTSA_v10029498mg"/>
<dbReference type="Proteomes" id="UP000030689">
    <property type="component" value="Unassembled WGS sequence"/>
</dbReference>
<dbReference type="AlphaFoldDB" id="V4KL48"/>
<feature type="region of interest" description="Disordered" evidence="1">
    <location>
        <begin position="1"/>
        <end position="29"/>
    </location>
</feature>
<reference evidence="2 3" key="1">
    <citation type="journal article" date="2013" name="Front. Plant Sci.">
        <title>The Reference Genome of the Halophytic Plant Eutrema salsugineum.</title>
        <authorList>
            <person name="Yang R."/>
            <person name="Jarvis D.E."/>
            <person name="Chen H."/>
            <person name="Beilstein M.A."/>
            <person name="Grimwood J."/>
            <person name="Jenkins J."/>
            <person name="Shu S."/>
            <person name="Prochnik S."/>
            <person name="Xin M."/>
            <person name="Ma C."/>
            <person name="Schmutz J."/>
            <person name="Wing R.A."/>
            <person name="Mitchell-Olds T."/>
            <person name="Schumaker K.S."/>
            <person name="Wang X."/>
        </authorList>
    </citation>
    <scope>NUCLEOTIDE SEQUENCE [LARGE SCALE GENOMIC DNA]</scope>
</reference>
<keyword evidence="3" id="KW-1185">Reference proteome</keyword>
<evidence type="ECO:0000313" key="3">
    <source>
        <dbReference type="Proteomes" id="UP000030689"/>
    </source>
</evidence>
<evidence type="ECO:0000313" key="2">
    <source>
        <dbReference type="EMBL" id="ESQ38620.1"/>
    </source>
</evidence>
<name>V4KL48_EUTSA</name>
<sequence>MVLLPGGDYESQDEQDNEPDDSGEDVEYPDTRELLVTRRVLTVHINPKEKLQRENLFHTRCTIRGKVCNFVHLHDSSLCTYSFVCVKPSPETSWLNTLYHKMQ</sequence>
<dbReference type="PANTHER" id="PTHR35046:SF9">
    <property type="entry name" value="RNA-DIRECTED DNA POLYMERASE"/>
    <property type="match status" value="1"/>
</dbReference>
<dbReference type="PANTHER" id="PTHR35046">
    <property type="entry name" value="ZINC KNUCKLE (CCHC-TYPE) FAMILY PROTEIN"/>
    <property type="match status" value="1"/>
</dbReference>
<proteinExistence type="predicted"/>
<dbReference type="eggNOG" id="KOG0017">
    <property type="taxonomic scope" value="Eukaryota"/>
</dbReference>
<gene>
    <name evidence="2" type="ORF">EUTSA_v10029498mg</name>
</gene>
<dbReference type="Gramene" id="ESQ38620">
    <property type="protein sequence ID" value="ESQ38620"/>
    <property type="gene ID" value="EUTSA_v10029498mg"/>
</dbReference>
<accession>V4KL48</accession>
<protein>
    <submittedName>
        <fullName evidence="2">Uncharacterized protein</fullName>
    </submittedName>
</protein>
<evidence type="ECO:0000256" key="1">
    <source>
        <dbReference type="SAM" id="MobiDB-lite"/>
    </source>
</evidence>